<protein>
    <submittedName>
        <fullName evidence="3">Transposase</fullName>
    </submittedName>
</protein>
<dbReference type="PANTHER" id="PTHR33055:SF16">
    <property type="entry name" value="TRANSPOSASE FOR INSERTION SEQUENCE ELEMENT IS1547"/>
    <property type="match status" value="1"/>
</dbReference>
<evidence type="ECO:0000313" key="4">
    <source>
        <dbReference type="Proteomes" id="UP000533017"/>
    </source>
</evidence>
<name>A0ABX2S6W9_9ACTN</name>
<feature type="domain" description="Transposase IS110-like N-terminal" evidence="1">
    <location>
        <begin position="4"/>
        <end position="156"/>
    </location>
</feature>
<comment type="caution">
    <text evidence="3">The sequence shown here is derived from an EMBL/GenBank/DDBJ whole genome shotgun (WGS) entry which is preliminary data.</text>
</comment>
<keyword evidence="4" id="KW-1185">Reference proteome</keyword>
<proteinExistence type="predicted"/>
<dbReference type="RefSeq" id="WP_179771016.1">
    <property type="nucleotide sequence ID" value="NZ_JACBZA010000001.1"/>
</dbReference>
<dbReference type="InterPro" id="IPR047650">
    <property type="entry name" value="Transpos_IS110"/>
</dbReference>
<dbReference type="PANTHER" id="PTHR33055">
    <property type="entry name" value="TRANSPOSASE FOR INSERTION SEQUENCE ELEMENT IS1111A"/>
    <property type="match status" value="1"/>
</dbReference>
<evidence type="ECO:0000259" key="2">
    <source>
        <dbReference type="Pfam" id="PF02371"/>
    </source>
</evidence>
<dbReference type="Pfam" id="PF02371">
    <property type="entry name" value="Transposase_20"/>
    <property type="match status" value="1"/>
</dbReference>
<dbReference type="Pfam" id="PF01548">
    <property type="entry name" value="DEDD_Tnp_IS110"/>
    <property type="match status" value="1"/>
</dbReference>
<dbReference type="Proteomes" id="UP000533017">
    <property type="component" value="Unassembled WGS sequence"/>
</dbReference>
<evidence type="ECO:0000313" key="3">
    <source>
        <dbReference type="EMBL" id="NYH85389.1"/>
    </source>
</evidence>
<accession>A0ABX2S6W9</accession>
<feature type="domain" description="Transposase IS116/IS110/IS902 C-terminal" evidence="2">
    <location>
        <begin position="221"/>
        <end position="304"/>
    </location>
</feature>
<dbReference type="InterPro" id="IPR002525">
    <property type="entry name" value="Transp_IS110-like_N"/>
</dbReference>
<dbReference type="InterPro" id="IPR003346">
    <property type="entry name" value="Transposase_20"/>
</dbReference>
<evidence type="ECO:0000259" key="1">
    <source>
        <dbReference type="Pfam" id="PF01548"/>
    </source>
</evidence>
<dbReference type="EMBL" id="JACBZA010000001">
    <property type="protein sequence ID" value="NYH85389.1"/>
    <property type="molecule type" value="Genomic_DNA"/>
</dbReference>
<sequence length="348" mass="39220">MVVLGIDAHKRSHTVVAVDDLGRKLGQRTTGTTTDDHLATLTWAEQFGDERMWAVEDCRHLSRRLERDLLGAGERIVRVPPKLMAHVRDSARSYGKSDPIDALAVARAALREPNLPTARLDGPAREVRLLLSHRDDMVAERTRVINRLRWHLHEIDPSWQLPPRTLWRPKNLAGVTARLIGIDGLVARLARDLVDRCRDLTAQIRALDRELEPLVSRLAPNLLELPGCAILTAAKIIGETADVTRFRSRHAFARHNGTAPVPVWSGNHERHRLSRIGNRQLNAALHRIAITQAHYHPQAREFLQRRRTQGDTKTESIRALKRRLSDVVYRALQADANINHDPAVTAAA</sequence>
<dbReference type="NCBIfam" id="NF033542">
    <property type="entry name" value="transpos_IS110"/>
    <property type="match status" value="1"/>
</dbReference>
<organism evidence="3 4">
    <name type="scientific">Actinopolymorpha cephalotaxi</name>
    <dbReference type="NCBI Taxonomy" id="504797"/>
    <lineage>
        <taxon>Bacteria</taxon>
        <taxon>Bacillati</taxon>
        <taxon>Actinomycetota</taxon>
        <taxon>Actinomycetes</taxon>
        <taxon>Propionibacteriales</taxon>
        <taxon>Actinopolymorphaceae</taxon>
        <taxon>Actinopolymorpha</taxon>
    </lineage>
</organism>
<gene>
    <name evidence="3" type="ORF">FHR37_004240</name>
</gene>
<reference evidence="3 4" key="1">
    <citation type="submission" date="2020-07" db="EMBL/GenBank/DDBJ databases">
        <title>Sequencing the genomes of 1000 actinobacteria strains.</title>
        <authorList>
            <person name="Klenk H.-P."/>
        </authorList>
    </citation>
    <scope>NUCLEOTIDE SEQUENCE [LARGE SCALE GENOMIC DNA]</scope>
    <source>
        <strain evidence="3 4">DSM 45117</strain>
    </source>
</reference>